<keyword evidence="8" id="KW-1185">Reference proteome</keyword>
<dbReference type="Gene3D" id="2.60.40.10">
    <property type="entry name" value="Immunoglobulins"/>
    <property type="match status" value="2"/>
</dbReference>
<feature type="domain" description="Chitin-binding type-3" evidence="4">
    <location>
        <begin position="928"/>
        <end position="973"/>
    </location>
</feature>
<dbReference type="SMART" id="SM00635">
    <property type="entry name" value="BID_2"/>
    <property type="match status" value="1"/>
</dbReference>
<dbReference type="AlphaFoldDB" id="A0A1M6UDU4"/>
<evidence type="ECO:0000259" key="6">
    <source>
        <dbReference type="SMART" id="SM00645"/>
    </source>
</evidence>
<feature type="signal peptide" evidence="3">
    <location>
        <begin position="1"/>
        <end position="25"/>
    </location>
</feature>
<dbReference type="SUPFAM" id="SSF51055">
    <property type="entry name" value="Carbohydrate binding domain"/>
    <property type="match status" value="1"/>
</dbReference>
<dbReference type="InterPro" id="IPR014756">
    <property type="entry name" value="Ig_E-set"/>
</dbReference>
<organism evidence="7 8">
    <name type="scientific">Clostridium cavendishii DSM 21758</name>
    <dbReference type="NCBI Taxonomy" id="1121302"/>
    <lineage>
        <taxon>Bacteria</taxon>
        <taxon>Bacillati</taxon>
        <taxon>Bacillota</taxon>
        <taxon>Clostridia</taxon>
        <taxon>Eubacteriales</taxon>
        <taxon>Clostridiaceae</taxon>
        <taxon>Clostridium</taxon>
    </lineage>
</organism>
<dbReference type="OrthoDB" id="3648721at2"/>
<dbReference type="GO" id="GO:0005576">
    <property type="term" value="C:extracellular region"/>
    <property type="evidence" value="ECO:0007669"/>
    <property type="project" value="InterPro"/>
</dbReference>
<dbReference type="PANTHER" id="PTHR12411">
    <property type="entry name" value="CYSTEINE PROTEASE FAMILY C1-RELATED"/>
    <property type="match status" value="1"/>
</dbReference>
<dbReference type="SUPFAM" id="SSF54001">
    <property type="entry name" value="Cysteine proteinases"/>
    <property type="match status" value="1"/>
</dbReference>
<dbReference type="SMART" id="SM00645">
    <property type="entry name" value="Pept_C1"/>
    <property type="match status" value="1"/>
</dbReference>
<dbReference type="InterPro" id="IPR013783">
    <property type="entry name" value="Ig-like_fold"/>
</dbReference>
<sequence>MKTKRLSILLLTFVVLTTSCQLVNAQSLTPNDKEPVTGYTALNLSKFQDKQSNIKSRAFAPSITKFPSKFDGRTKYYKTPVKNQANYGVCWTFSTMALIEENLKKNTLWEYDMSEADLSANNSFAYLKGGDLLYSAYAFSHWKGTSYEKDYPYELINKPLPSGGEILPHNMQAITFQSKSDATEEEKLENKENNIKKIKDGILKLGAVNVGTHWEKIYENGKNYCYNGASLPNHAVTAVGWDDNYSKDNFQMRPTHDGAWIIKNSWGPTAGEDGYHYVSYDDTIVNDFAHTIEDIDLKEDYSSNYEADFKNKLNEDEAIYTFKVDKDNEELNFVNVQSVFRNDTFDVYVEEDYDKNGTNLISNKHFGQASLEGAGYTRVVNNQGLKLTKGKTIAIMIKSNNISYFDKIDTKDQYNRLFFNSITAVTRPQTTIKPRSISLDKTNIKLAPGEDTTISTIFAPENTTYKKVTWTTSNPDVATVDFYGKVTGVTPGKATIKAITKDTGLETSTNITVEDKELILDDSLKEAVSSSLQKPSNTKINASDMFEIKDLAITNPSSDINSLSYCKQLQKLSIKDTKNKLVTLDPLKKISTLNTLDIQSNSINSTAPLNKLYNIQNLTIKGSISSLDDIKNLGYIKNLDLSSNKISNLEGIEKLLRITDLTLNSNPIVDLAPLKTSNFLQNLNLSNTQVSDVSVLATLKRAKSDLKTLNLDNTRVSETSLPCQALKSYGVNISAKNTNPILGVASLVVDNPNNNGNYTLTVNIPTNNNASTFEVLENDKVIKKGTVTQKGSSIEIPITSKENGKYNYKVKLYLSNQTTTSNIIVVTVDKNTLNPLVGKLKAKETTNLGNYTITVDIPTNSKATNYKLYENGNLFKEGTVNNSALSFTESLQQKTIGTYSYTIETINASGKTMSSELIVNVVKPEDIAEPWSNGTFYNIGDLVIYNGKVYRCVQPHTSQPGWAPGSPSLWTIFN</sequence>
<dbReference type="EMBL" id="FQZB01000023">
    <property type="protein sequence ID" value="SHK67384.1"/>
    <property type="molecule type" value="Genomic_DNA"/>
</dbReference>
<feature type="domain" description="Peptidase C1A papain C-terminal" evidence="6">
    <location>
        <begin position="66"/>
        <end position="293"/>
    </location>
</feature>
<dbReference type="PROSITE" id="PS51257">
    <property type="entry name" value="PROKAR_LIPOPROTEIN"/>
    <property type="match status" value="1"/>
</dbReference>
<dbReference type="InterPro" id="IPR036573">
    <property type="entry name" value="CBM_sf_5/12"/>
</dbReference>
<dbReference type="InterPro" id="IPR003343">
    <property type="entry name" value="Big_2"/>
</dbReference>
<dbReference type="Pfam" id="PF02368">
    <property type="entry name" value="Big_2"/>
    <property type="match status" value="1"/>
</dbReference>
<dbReference type="Pfam" id="PF00112">
    <property type="entry name" value="Peptidase_C1"/>
    <property type="match status" value="1"/>
</dbReference>
<dbReference type="PROSITE" id="PS51450">
    <property type="entry name" value="LRR"/>
    <property type="match status" value="3"/>
</dbReference>
<feature type="chain" id="PRO_5012002805" evidence="3">
    <location>
        <begin position="26"/>
        <end position="974"/>
    </location>
</feature>
<dbReference type="SMART" id="SM00495">
    <property type="entry name" value="ChtBD3"/>
    <property type="match status" value="1"/>
</dbReference>
<evidence type="ECO:0000313" key="7">
    <source>
        <dbReference type="EMBL" id="SHK67384.1"/>
    </source>
</evidence>
<dbReference type="Gene3D" id="3.80.10.10">
    <property type="entry name" value="Ribonuclease Inhibitor"/>
    <property type="match status" value="1"/>
</dbReference>
<evidence type="ECO:0000313" key="8">
    <source>
        <dbReference type="Proteomes" id="UP000184310"/>
    </source>
</evidence>
<dbReference type="RefSeq" id="WP_072993079.1">
    <property type="nucleotide sequence ID" value="NZ_FQZB01000023.1"/>
</dbReference>
<evidence type="ECO:0000256" key="3">
    <source>
        <dbReference type="SAM" id="SignalP"/>
    </source>
</evidence>
<proteinExistence type="inferred from homology"/>
<dbReference type="Gene3D" id="2.10.10.20">
    <property type="entry name" value="Carbohydrate-binding module superfamily 5/12"/>
    <property type="match status" value="1"/>
</dbReference>
<dbReference type="InterPro" id="IPR003610">
    <property type="entry name" value="CBM5/12"/>
</dbReference>
<dbReference type="InterPro" id="IPR000169">
    <property type="entry name" value="Pept_cys_AS"/>
</dbReference>
<dbReference type="GO" id="GO:0008234">
    <property type="term" value="F:cysteine-type peptidase activity"/>
    <property type="evidence" value="ECO:0007669"/>
    <property type="project" value="InterPro"/>
</dbReference>
<feature type="domain" description="BIG2" evidence="5">
    <location>
        <begin position="433"/>
        <end position="510"/>
    </location>
</feature>
<evidence type="ECO:0000259" key="4">
    <source>
        <dbReference type="SMART" id="SM00495"/>
    </source>
</evidence>
<reference evidence="7 8" key="1">
    <citation type="submission" date="2016-11" db="EMBL/GenBank/DDBJ databases">
        <authorList>
            <person name="Jaros S."/>
            <person name="Januszkiewicz K."/>
            <person name="Wedrychowicz H."/>
        </authorList>
    </citation>
    <scope>NUCLEOTIDE SEQUENCE [LARGE SCALE GENOMIC DNA]</scope>
    <source>
        <strain evidence="7 8">DSM 21758</strain>
    </source>
</reference>
<dbReference type="SUPFAM" id="SSF49373">
    <property type="entry name" value="Invasin/intimin cell-adhesion fragments"/>
    <property type="match status" value="1"/>
</dbReference>
<dbReference type="SUPFAM" id="SSF52058">
    <property type="entry name" value="L domain-like"/>
    <property type="match status" value="1"/>
</dbReference>
<dbReference type="STRING" id="1121302.SAMN02745163_04239"/>
<dbReference type="InterPro" id="IPR038765">
    <property type="entry name" value="Papain-like_cys_pep_sf"/>
</dbReference>
<comment type="similarity">
    <text evidence="1">Belongs to the peptidase C1 family.</text>
</comment>
<dbReference type="Pfam" id="PF02839">
    <property type="entry name" value="CBM_5_12"/>
    <property type="match status" value="1"/>
</dbReference>
<dbReference type="Proteomes" id="UP000184310">
    <property type="component" value="Unassembled WGS sequence"/>
</dbReference>
<dbReference type="GO" id="GO:0030246">
    <property type="term" value="F:carbohydrate binding"/>
    <property type="evidence" value="ECO:0007669"/>
    <property type="project" value="InterPro"/>
</dbReference>
<dbReference type="InterPro" id="IPR032675">
    <property type="entry name" value="LRR_dom_sf"/>
</dbReference>
<gene>
    <name evidence="7" type="ORF">SAMN02745163_04239</name>
</gene>
<dbReference type="GO" id="GO:0004553">
    <property type="term" value="F:hydrolase activity, hydrolyzing O-glycosyl compounds"/>
    <property type="evidence" value="ECO:0007669"/>
    <property type="project" value="InterPro"/>
</dbReference>
<keyword evidence="2" id="KW-0378">Hydrolase</keyword>
<dbReference type="CDD" id="cd12214">
    <property type="entry name" value="ChiA1_BD"/>
    <property type="match status" value="1"/>
</dbReference>
<evidence type="ECO:0000256" key="2">
    <source>
        <dbReference type="ARBA" id="ARBA00022801"/>
    </source>
</evidence>
<dbReference type="InterPro" id="IPR008964">
    <property type="entry name" value="Invasin/intimin_cell_adhesion"/>
</dbReference>
<dbReference type="Gene3D" id="2.60.40.1080">
    <property type="match status" value="1"/>
</dbReference>
<evidence type="ECO:0000256" key="1">
    <source>
        <dbReference type="ARBA" id="ARBA00008455"/>
    </source>
</evidence>
<dbReference type="SUPFAM" id="SSF81296">
    <property type="entry name" value="E set domains"/>
    <property type="match status" value="2"/>
</dbReference>
<name>A0A1M6UDU4_9CLOT</name>
<dbReference type="CDD" id="cd02619">
    <property type="entry name" value="Peptidase_C1"/>
    <property type="match status" value="1"/>
</dbReference>
<dbReference type="InterPro" id="IPR013128">
    <property type="entry name" value="Peptidase_C1A"/>
</dbReference>
<dbReference type="InterPro" id="IPR001611">
    <property type="entry name" value="Leu-rich_rpt"/>
</dbReference>
<dbReference type="GO" id="GO:0006508">
    <property type="term" value="P:proteolysis"/>
    <property type="evidence" value="ECO:0007669"/>
    <property type="project" value="InterPro"/>
</dbReference>
<accession>A0A1M6UDU4</accession>
<dbReference type="PROSITE" id="PS00139">
    <property type="entry name" value="THIOL_PROTEASE_CYS"/>
    <property type="match status" value="1"/>
</dbReference>
<evidence type="ECO:0000259" key="5">
    <source>
        <dbReference type="SMART" id="SM00635"/>
    </source>
</evidence>
<dbReference type="GO" id="GO:0005975">
    <property type="term" value="P:carbohydrate metabolic process"/>
    <property type="evidence" value="ECO:0007669"/>
    <property type="project" value="InterPro"/>
</dbReference>
<dbReference type="InterPro" id="IPR000668">
    <property type="entry name" value="Peptidase_C1A_C"/>
</dbReference>
<dbReference type="Gene3D" id="3.90.70.10">
    <property type="entry name" value="Cysteine proteinases"/>
    <property type="match status" value="1"/>
</dbReference>
<protein>
    <submittedName>
        <fullName evidence="7">Carbohydrate binding domain-containing protein</fullName>
    </submittedName>
</protein>
<keyword evidence="3" id="KW-0732">Signal</keyword>